<dbReference type="SMART" id="SM00368">
    <property type="entry name" value="LRR_RI"/>
    <property type="match status" value="9"/>
</dbReference>
<evidence type="ECO:0000313" key="1">
    <source>
        <dbReference type="EMBL" id="CAE0431942.1"/>
    </source>
</evidence>
<organism evidence="2">
    <name type="scientific">Aplanochytrium stocchinoi</name>
    <dbReference type="NCBI Taxonomy" id="215587"/>
    <lineage>
        <taxon>Eukaryota</taxon>
        <taxon>Sar</taxon>
        <taxon>Stramenopiles</taxon>
        <taxon>Bigyra</taxon>
        <taxon>Labyrinthulomycetes</taxon>
        <taxon>Thraustochytrida</taxon>
        <taxon>Thraustochytriidae</taxon>
        <taxon>Aplanochytrium</taxon>
    </lineage>
</organism>
<protein>
    <submittedName>
        <fullName evidence="2">Uncharacterized protein</fullName>
    </submittedName>
</protein>
<dbReference type="PANTHER" id="PTHR24114:SF2">
    <property type="entry name" value="F-BOX DOMAIN-CONTAINING PROTEIN-RELATED"/>
    <property type="match status" value="1"/>
</dbReference>
<dbReference type="InterPro" id="IPR032675">
    <property type="entry name" value="LRR_dom_sf"/>
</dbReference>
<evidence type="ECO:0000313" key="3">
    <source>
        <dbReference type="EMBL" id="CAE0431944.1"/>
    </source>
</evidence>
<proteinExistence type="predicted"/>
<dbReference type="Gene3D" id="3.80.10.10">
    <property type="entry name" value="Ribonuclease Inhibitor"/>
    <property type="match status" value="3"/>
</dbReference>
<dbReference type="Pfam" id="PF13516">
    <property type="entry name" value="LRR_6"/>
    <property type="match status" value="7"/>
</dbReference>
<dbReference type="EMBL" id="HBIN01003325">
    <property type="protein sequence ID" value="CAE0431943.1"/>
    <property type="molecule type" value="Transcribed_RNA"/>
</dbReference>
<dbReference type="InterPro" id="IPR001611">
    <property type="entry name" value="Leu-rich_rpt"/>
</dbReference>
<dbReference type="EMBL" id="HBIN01003324">
    <property type="protein sequence ID" value="CAE0431942.1"/>
    <property type="molecule type" value="Transcribed_RNA"/>
</dbReference>
<name>A0A6S8A2X7_9STRA</name>
<evidence type="ECO:0000313" key="2">
    <source>
        <dbReference type="EMBL" id="CAE0431943.1"/>
    </source>
</evidence>
<dbReference type="InterPro" id="IPR052394">
    <property type="entry name" value="LRR-containing"/>
</dbReference>
<dbReference type="AlphaFoldDB" id="A0A6S8A2X7"/>
<dbReference type="SUPFAM" id="SSF52047">
    <property type="entry name" value="RNI-like"/>
    <property type="match status" value="1"/>
</dbReference>
<gene>
    <name evidence="1" type="ORF">ASTO00021_LOCUS2278</name>
    <name evidence="2" type="ORF">ASTO00021_LOCUS2279</name>
    <name evidence="3" type="ORF">ASTO00021_LOCUS2280</name>
</gene>
<accession>A0A6S8A2X7</accession>
<reference evidence="2" key="1">
    <citation type="submission" date="2021-01" db="EMBL/GenBank/DDBJ databases">
        <authorList>
            <person name="Corre E."/>
            <person name="Pelletier E."/>
            <person name="Niang G."/>
            <person name="Scheremetjew M."/>
            <person name="Finn R."/>
            <person name="Kale V."/>
            <person name="Holt S."/>
            <person name="Cochrane G."/>
            <person name="Meng A."/>
            <person name="Brown T."/>
            <person name="Cohen L."/>
        </authorList>
    </citation>
    <scope>NUCLEOTIDE SEQUENCE</scope>
    <source>
        <strain evidence="2">GSBS06</strain>
    </source>
</reference>
<sequence length="671" mass="75109">MADDENRVIEAKAKEDQATKCFKNVCGKVSGKKVTGAEHRAITLKELLQVKQMVDERCEKEKWVSFLGEKLTPEKVNLYDVNKYIILPVTVKRQCSFVEMVATGPRQPKWFVSHWWGEPIYAFIRCVQQHAEDHKLGEDTPYWICAYANNQWDLAGVNDELESTPFFKAMELSEGTLSILDTNGTVFTRIWCGYELYLSLAYSTDKKWTVYTTYEAFFKEPVMKSVGLTEGLAPIDDDGELKQAREKSFPIELLQDALNINIENAEASMEDDKTKILQHIGDDVEKLHAVLKGRFAAAALRLTLELNDNKGQEKMWLKFLKALEDSRARVLNLDFGGCMPFKNVKYQQHLRTHLPWDSLENLTLSFRKLDLDGKKITEMLKVWPFDKAKSVHLNLRFNIISSEGAKGIGEVLKRKTSTIRTLDLCECEIGDEGAMNIAAALEVNKSLQIIDLSSNDIGPAGAEKIAKALKKNKSLHSLNLASKGVGVNIGDEGVKKIAASLETNKKLQTLILKFNQIGDDEAESIAIALRKNTSLQTLDLDCNLIADEGAKKIAAALGVNKKLQTLRLGHNQIGDEGAIAIGKVLKKNKALETLHLDNNGIEDVGAAAIGKGLENNKTLRFLNLRKNYIADEGGEEIFKALKKNKSLKTLKMDFIDKSLFDKISEIMSGRR</sequence>
<dbReference type="PANTHER" id="PTHR24114">
    <property type="entry name" value="LEUCINE RICH REPEAT FAMILY PROTEIN"/>
    <property type="match status" value="1"/>
</dbReference>
<dbReference type="EMBL" id="HBIN01003326">
    <property type="protein sequence ID" value="CAE0431944.1"/>
    <property type="molecule type" value="Transcribed_RNA"/>
</dbReference>